<keyword evidence="2" id="KW-1185">Reference proteome</keyword>
<organism evidence="1 2">
    <name type="scientific">Strongylus vulgaris</name>
    <name type="common">Blood worm</name>
    <dbReference type="NCBI Taxonomy" id="40348"/>
    <lineage>
        <taxon>Eukaryota</taxon>
        <taxon>Metazoa</taxon>
        <taxon>Ecdysozoa</taxon>
        <taxon>Nematoda</taxon>
        <taxon>Chromadorea</taxon>
        <taxon>Rhabditida</taxon>
        <taxon>Rhabditina</taxon>
        <taxon>Rhabditomorpha</taxon>
        <taxon>Strongyloidea</taxon>
        <taxon>Strongylidae</taxon>
        <taxon>Strongylus</taxon>
    </lineage>
</organism>
<dbReference type="AlphaFoldDB" id="A0A3P7L6P9"/>
<proteinExistence type="predicted"/>
<gene>
    <name evidence="1" type="ORF">SVUK_LOCUS9826</name>
</gene>
<protein>
    <submittedName>
        <fullName evidence="1">Uncharacterized protein</fullName>
    </submittedName>
</protein>
<dbReference type="Proteomes" id="UP000270094">
    <property type="component" value="Unassembled WGS sequence"/>
</dbReference>
<dbReference type="EMBL" id="UYYB01094676">
    <property type="protein sequence ID" value="VDM74828.1"/>
    <property type="molecule type" value="Genomic_DNA"/>
</dbReference>
<evidence type="ECO:0000313" key="1">
    <source>
        <dbReference type="EMBL" id="VDM74828.1"/>
    </source>
</evidence>
<reference evidence="1 2" key="1">
    <citation type="submission" date="2018-11" db="EMBL/GenBank/DDBJ databases">
        <authorList>
            <consortium name="Pathogen Informatics"/>
        </authorList>
    </citation>
    <scope>NUCLEOTIDE SEQUENCE [LARGE SCALE GENOMIC DNA]</scope>
</reference>
<sequence length="913" mass="105663">MPNIRKTILPRDFCLLKPRLISKNGGRDEVNNEDGQLRDSHEHLRDLSVRALNGMTALDFRDRMLSSLRTYKAMSTLDYGTRPVFQPYLRRNLLYLRAFADRNVPSYTFGEDVPPLLWPWKPVRTVVRRSTAERQAHLDDIIDVLLSRNSADEKVQKFAGVHDFRFSVGTLAAFRKTMDVQVLHRCLAYRKFLSSHGVTIPSFPRKHNHSSNGSSIENYVHGTSASVDSVTLSFRMVFHNFLEGERLAKVQVYTVQQQGDVFGKVERLPSATFTVSVNAPMQPVSIDVPTISSDQNLRVFVIVRVDVTNNLKGIRVDGHALRNLPTRMRTDCVNRDHKVTFEHTLFGARCLYRMDGALSKGGFIVGENNVTLIEQDKLSTDISSPAIVSELEHWSKRLHTNPFLQMRVACGPTYDDDSDCCSSNRSSRSWDGVDGDDELSACSEREEAAVQRIEVKRAIDPYLGIFSPDEDGRYVNHIRTIETIFHPLKHMGRINLMLVQNWLRLEIPPTIIYRISSGIAPRECCDEPSSTCKENQIPKIQNSTFATLTEVEEMGWITIVDQRQTDRCIICERCLLVNRKVVFEDPQQDERWHRLHIDVFLNPDFDDVHEMLSYGKRSFIRARDPTYTWTRDQAIELRTKARMDLTIFCDSLKSAGQSLDDPVEEQRFIHPESGRWLYRGERLPHYARHLPAPGHEVLIHSTTRRLLDFVDLSDGSKWFMITWNTMMVTLGKARCDEAGPYWLNRLFLELHMDTMIRYGQRSHFLYQLNTHTQRGRPIADLEDLVLRLYHAKHDYDPLLDELHPLRDWIYSDLKRGYERFCSEQDKPHRDSSGMRRFFPKMYRTDPATMSSQQLHKLFIEILEAGAVVPFSHPFRKYLLNVVDVLFGGEMPPCIAHLRDQDDIISELIRRRDV</sequence>
<evidence type="ECO:0000313" key="2">
    <source>
        <dbReference type="Proteomes" id="UP000270094"/>
    </source>
</evidence>
<name>A0A3P7L6P9_STRVU</name>
<accession>A0A3P7L6P9</accession>
<dbReference type="OrthoDB" id="166746at2759"/>